<dbReference type="InterPro" id="IPR046347">
    <property type="entry name" value="bZIP_sf"/>
</dbReference>
<evidence type="ECO:0000313" key="5">
    <source>
        <dbReference type="Proteomes" id="UP000198406"/>
    </source>
</evidence>
<evidence type="ECO:0008006" key="6">
    <source>
        <dbReference type="Google" id="ProtNLM"/>
    </source>
</evidence>
<dbReference type="AlphaFoldDB" id="A0A1Z5JFQ4"/>
<reference evidence="4 5" key="1">
    <citation type="journal article" date="2015" name="Plant Cell">
        <title>Oil accumulation by the oleaginous diatom Fistulifera solaris as revealed by the genome and transcriptome.</title>
        <authorList>
            <person name="Tanaka T."/>
            <person name="Maeda Y."/>
            <person name="Veluchamy A."/>
            <person name="Tanaka M."/>
            <person name="Abida H."/>
            <person name="Marechal E."/>
            <person name="Bowler C."/>
            <person name="Muto M."/>
            <person name="Sunaga Y."/>
            <person name="Tanaka M."/>
            <person name="Yoshino T."/>
            <person name="Taniguchi T."/>
            <person name="Fukuda Y."/>
            <person name="Nemoto M."/>
            <person name="Matsumoto M."/>
            <person name="Wong P.S."/>
            <person name="Aburatani S."/>
            <person name="Fujibuchi W."/>
        </authorList>
    </citation>
    <scope>NUCLEOTIDE SEQUENCE [LARGE SCALE GENOMIC DNA]</scope>
    <source>
        <strain evidence="4 5">JPCC DA0580</strain>
    </source>
</reference>
<feature type="region of interest" description="Disordered" evidence="1">
    <location>
        <begin position="955"/>
        <end position="1003"/>
    </location>
</feature>
<proteinExistence type="predicted"/>
<feature type="region of interest" description="Disordered" evidence="1">
    <location>
        <begin position="441"/>
        <end position="495"/>
    </location>
</feature>
<feature type="compositionally biased region" description="Polar residues" evidence="1">
    <location>
        <begin position="969"/>
        <end position="985"/>
    </location>
</feature>
<dbReference type="GO" id="GO:0003700">
    <property type="term" value="F:DNA-binding transcription factor activity"/>
    <property type="evidence" value="ECO:0007669"/>
    <property type="project" value="InterPro"/>
</dbReference>
<gene>
    <name evidence="4" type="ORF">FisN_15Hh315</name>
</gene>
<dbReference type="Pfam" id="PF13426">
    <property type="entry name" value="PAS_9"/>
    <property type="match status" value="1"/>
</dbReference>
<feature type="compositionally biased region" description="Polar residues" evidence="1">
    <location>
        <begin position="486"/>
        <end position="495"/>
    </location>
</feature>
<organism evidence="4 5">
    <name type="scientific">Fistulifera solaris</name>
    <name type="common">Oleaginous diatom</name>
    <dbReference type="NCBI Taxonomy" id="1519565"/>
    <lineage>
        <taxon>Eukaryota</taxon>
        <taxon>Sar</taxon>
        <taxon>Stramenopiles</taxon>
        <taxon>Ochrophyta</taxon>
        <taxon>Bacillariophyta</taxon>
        <taxon>Bacillariophyceae</taxon>
        <taxon>Bacillariophycidae</taxon>
        <taxon>Naviculales</taxon>
        <taxon>Naviculaceae</taxon>
        <taxon>Fistulifera</taxon>
    </lineage>
</organism>
<feature type="region of interest" description="Disordered" evidence="1">
    <location>
        <begin position="311"/>
        <end position="366"/>
    </location>
</feature>
<protein>
    <recommendedName>
        <fullName evidence="6">BZIP domain-containing protein</fullName>
    </recommendedName>
</protein>
<evidence type="ECO:0000313" key="4">
    <source>
        <dbReference type="EMBL" id="GAX12834.1"/>
    </source>
</evidence>
<dbReference type="OrthoDB" id="447251at2759"/>
<dbReference type="Gene3D" id="3.30.450.20">
    <property type="entry name" value="PAS domain"/>
    <property type="match status" value="1"/>
</dbReference>
<dbReference type="CDD" id="cd14809">
    <property type="entry name" value="bZIP_AUREO-like"/>
    <property type="match status" value="1"/>
</dbReference>
<dbReference type="SUPFAM" id="SSF55785">
    <property type="entry name" value="PYP-like sensor domain (PAS domain)"/>
    <property type="match status" value="1"/>
</dbReference>
<evidence type="ECO:0000259" key="2">
    <source>
        <dbReference type="PROSITE" id="PS50112"/>
    </source>
</evidence>
<feature type="compositionally biased region" description="Polar residues" evidence="1">
    <location>
        <begin position="312"/>
        <end position="323"/>
    </location>
</feature>
<evidence type="ECO:0000256" key="1">
    <source>
        <dbReference type="SAM" id="MobiDB-lite"/>
    </source>
</evidence>
<dbReference type="InterPro" id="IPR000014">
    <property type="entry name" value="PAS"/>
</dbReference>
<dbReference type="InterPro" id="IPR004827">
    <property type="entry name" value="bZIP"/>
</dbReference>
<evidence type="ECO:0000259" key="3">
    <source>
        <dbReference type="PROSITE" id="PS50217"/>
    </source>
</evidence>
<name>A0A1Z5JFQ4_FISSO</name>
<dbReference type="Proteomes" id="UP000198406">
    <property type="component" value="Unassembled WGS sequence"/>
</dbReference>
<feature type="compositionally biased region" description="Polar residues" evidence="1">
    <location>
        <begin position="441"/>
        <end position="450"/>
    </location>
</feature>
<dbReference type="InParanoid" id="A0A1Z5JFQ4"/>
<feature type="region of interest" description="Disordered" evidence="1">
    <location>
        <begin position="258"/>
        <end position="282"/>
    </location>
</feature>
<dbReference type="EMBL" id="BDSP01000055">
    <property type="protein sequence ID" value="GAX12834.1"/>
    <property type="molecule type" value="Genomic_DNA"/>
</dbReference>
<feature type="domain" description="PAS" evidence="2">
    <location>
        <begin position="801"/>
        <end position="822"/>
    </location>
</feature>
<feature type="compositionally biased region" description="Low complexity" evidence="1">
    <location>
        <begin position="468"/>
        <end position="478"/>
    </location>
</feature>
<dbReference type="Gene3D" id="1.20.5.170">
    <property type="match status" value="1"/>
</dbReference>
<dbReference type="PROSITE" id="PS50112">
    <property type="entry name" value="PAS"/>
    <property type="match status" value="1"/>
</dbReference>
<keyword evidence="5" id="KW-1185">Reference proteome</keyword>
<dbReference type="SUPFAM" id="SSF57959">
    <property type="entry name" value="Leucine zipper domain"/>
    <property type="match status" value="1"/>
</dbReference>
<dbReference type="SMART" id="SM00338">
    <property type="entry name" value="BRLZ"/>
    <property type="match status" value="1"/>
</dbReference>
<feature type="compositionally biased region" description="Acidic residues" evidence="1">
    <location>
        <begin position="532"/>
        <end position="544"/>
    </location>
</feature>
<feature type="region of interest" description="Disordered" evidence="1">
    <location>
        <begin position="532"/>
        <end position="565"/>
    </location>
</feature>
<dbReference type="NCBIfam" id="TIGR00229">
    <property type="entry name" value="sensory_box"/>
    <property type="match status" value="1"/>
</dbReference>
<feature type="domain" description="BZIP" evidence="3">
    <location>
        <begin position="546"/>
        <end position="591"/>
    </location>
</feature>
<dbReference type="InterPro" id="IPR035965">
    <property type="entry name" value="PAS-like_dom_sf"/>
</dbReference>
<feature type="compositionally biased region" description="Basic and acidic residues" evidence="1">
    <location>
        <begin position="545"/>
        <end position="561"/>
    </location>
</feature>
<accession>A0A1Z5JFQ4</accession>
<comment type="caution">
    <text evidence="4">The sequence shown here is derived from an EMBL/GenBank/DDBJ whole genome shotgun (WGS) entry which is preliminary data.</text>
</comment>
<sequence>MQEEPSFVPWCTPWRFTSISPQKPEIGLVPVCVQLQRDDTVMFRPLLPERGTGYCKAEYCVFCKTGRRSDELQLGVRVGHTLFDTTIGPKVSTVCPSSCYARTGILALLRNNMMSLQHLQLFHLLSKQSTSIWNHRFFVIMEYLSYEFADSSLTFAQDNDDDIGALGSILSWDDDEQGNDAVNGNVAAMSAALRDRDFGSSTSGSAPPDTVQFFVGSNFQSSNGDGNVRSSNQDANLTLQLPLPTPISNFSQRELNTNSSSISANAGTSQRSANNCRQEQVSQIGNQSTHNLLAANFAQLLAQQAQAGGLIPQSSNQMPLHSNQPLAMQQSQSQQQKQQQSTDSQASQQQQQQQQANMLSSLLMQSSQQQAQQMPLMYTTDPSAFLQQLQFAQMQSMQAAQQQPQLQMQSQHQQGTQSQQQQQQQVQQQLQQLINIQEKQVHQQPRSIPQVTIAAGPAPKATRPPAVPQGKMKSQPPQKKQKTVKSIQSPTHSSISTAVPTGIVASGIVSASDTDGELSRKKVSLKLENILDDTGDLSDGQDDSVGDKAKTNRDRNREHARNTRRRKKAYLEKLQTTVDDLCRERDTLMSERTGAANLLVEMHNTRTEVLMSFFSLRSTNEKRRSLWESILDESCFACVMPVTPYRSFPASEVQVSRCQRTILGIDAIMADTASLHVLFTSLVDRRRFPTAKISFRYTLVTEEAVVAGNQMMARWVMSTTNAVQYGARTEVAKQGMLCCKFNNAHKITGFELMFDVMAFMLQLKQAAGSDGFSVIPNTVQTCQRAFDKPMVMTLAEPPYTIMQVNQKWEEMTGYSAEEVVGKKSCSILQNSDSSTNQLRDMMDEIRYKRPTAAYLINSRKSGELFRHFVLLFPLSTDSRITHYLALSSYVDAKAQSATEISSTGGTTAAQNVATAPSFPEETRALGVTREQDINGNNGFAAQPFLRSASFQGPSSNSAAVVTGERGQITLPSSLHGTQGGTSSSQMPPPSGRGVLQSKDSTRI</sequence>
<feature type="compositionally biased region" description="Low complexity" evidence="1">
    <location>
        <begin position="324"/>
        <end position="366"/>
    </location>
</feature>
<dbReference type="PROSITE" id="PS50217">
    <property type="entry name" value="BZIP"/>
    <property type="match status" value="1"/>
</dbReference>